<gene>
    <name evidence="2" type="ORF">P9875_25360</name>
</gene>
<dbReference type="EMBL" id="CP121464">
    <property type="protein sequence ID" value="WFR78985.1"/>
    <property type="molecule type" value="Genomic_DNA"/>
</dbReference>
<organism evidence="2 3">
    <name type="scientific">Janthinobacterium rivuli</name>
    <dbReference type="NCBI Taxonomy" id="2751478"/>
    <lineage>
        <taxon>Bacteria</taxon>
        <taxon>Pseudomonadati</taxon>
        <taxon>Pseudomonadota</taxon>
        <taxon>Betaproteobacteria</taxon>
        <taxon>Burkholderiales</taxon>
        <taxon>Oxalobacteraceae</taxon>
        <taxon>Janthinobacterium</taxon>
    </lineage>
</organism>
<dbReference type="RefSeq" id="WP_099401480.1">
    <property type="nucleotide sequence ID" value="NZ_CP121464.1"/>
</dbReference>
<evidence type="ECO:0000313" key="3">
    <source>
        <dbReference type="Proteomes" id="UP001219584"/>
    </source>
</evidence>
<evidence type="ECO:0000256" key="1">
    <source>
        <dbReference type="SAM" id="Phobius"/>
    </source>
</evidence>
<reference evidence="2 3" key="1">
    <citation type="submission" date="2023-04" db="EMBL/GenBank/DDBJ databases">
        <title>Nanopore sequencing of Janthinobacterium from water.</title>
        <authorList>
            <person name="Ciuchcinski K."/>
            <person name="Rokowska A."/>
            <person name="Dziewit L."/>
        </authorList>
    </citation>
    <scope>NUCLEOTIDE SEQUENCE [LARGE SCALE GENOMIC DNA]</scope>
    <source>
        <strain evidence="2 3">DEMB2</strain>
    </source>
</reference>
<accession>A0ABY8I2F1</accession>
<proteinExistence type="predicted"/>
<feature type="transmembrane region" description="Helical" evidence="1">
    <location>
        <begin position="378"/>
        <end position="396"/>
    </location>
</feature>
<protein>
    <submittedName>
        <fullName evidence="2">Lipopolysaccharide biosynthesis protein</fullName>
    </submittedName>
</protein>
<evidence type="ECO:0000313" key="2">
    <source>
        <dbReference type="EMBL" id="WFR78985.1"/>
    </source>
</evidence>
<name>A0ABY8I2F1_9BURK</name>
<keyword evidence="1" id="KW-1133">Transmembrane helix</keyword>
<keyword evidence="3" id="KW-1185">Reference proteome</keyword>
<feature type="transmembrane region" description="Helical" evidence="1">
    <location>
        <begin position="33"/>
        <end position="55"/>
    </location>
</feature>
<sequence>MIKVNEFKINNEDENTGISFTQLIMVFWSQRKMISAITLAATAIGIGVTLAFPTYTSVGYLQIGSSIPIQLERKKDFEASQGITISDYKRYSAAFNTSERFNDFIQEYKLDSQTGIDQLRGAFSSRKGISSSIEPIYPFTKLDAKDLVMEQPKNGSNNIIGVLIRYENKDPIIAKNMVELLGRYTLDSIMYIFYADLLRYRLNEIDAKIIRLENDILENNMNLEEYERRSVDLKKIIARHPEANNTGIQAIVSVTEENSRFLAPRTQLMTTEVQMSEANEKNIRARYNEMQYKILREYYLLAKKTLDSTRSGETMLHAMTTISDTVFKNKNLKDENVQKVYNKISMDNKEAINVFHEQSRFIAGPSLPKNRSTSLSKMTIVSFMAGLVLSLILAFGRDLLATNRMKQQD</sequence>
<keyword evidence="1" id="KW-0472">Membrane</keyword>
<keyword evidence="1" id="KW-0812">Transmembrane</keyword>
<dbReference type="Proteomes" id="UP001219584">
    <property type="component" value="Chromosome"/>
</dbReference>